<reference evidence="2" key="1">
    <citation type="submission" date="2022-03" db="EMBL/GenBank/DDBJ databases">
        <title>Draft genome sequence of Aduncisulcus paluster, a free-living microaerophilic Fornicata.</title>
        <authorList>
            <person name="Yuyama I."/>
            <person name="Kume K."/>
            <person name="Tamura T."/>
            <person name="Inagaki Y."/>
            <person name="Hashimoto T."/>
        </authorList>
    </citation>
    <scope>NUCLEOTIDE SEQUENCE</scope>
    <source>
        <strain evidence="2">NY0171</strain>
    </source>
</reference>
<feature type="compositionally biased region" description="Gly residues" evidence="1">
    <location>
        <begin position="441"/>
        <end position="457"/>
    </location>
</feature>
<feature type="compositionally biased region" description="Basic and acidic residues" evidence="1">
    <location>
        <begin position="114"/>
        <end position="129"/>
    </location>
</feature>
<feature type="compositionally biased region" description="Basic and acidic residues" evidence="1">
    <location>
        <begin position="755"/>
        <end position="771"/>
    </location>
</feature>
<feature type="region of interest" description="Disordered" evidence="1">
    <location>
        <begin position="682"/>
        <end position="731"/>
    </location>
</feature>
<name>A0ABQ5JR16_9EUKA</name>
<sequence>NPTSRRTGRAGNGVKGGRNFNFKKIKTIVEKRIVRRTFKQRVKLTDDEKRMIEERAAEEARRARIQERMERKAEERSQALSEGVESLSLSGSPNVNSPKGTSAGGKGGKSPSKASKDKKDKKGEMKKEEEMEWEMEEKKEFGEDTEWKWVQWVSEMEVTKEEDERILELIAKRDGLGQPDEDEEKDEDVKASKGAKGKGAKGKGKDSSKKTKGGDEQSDSESSSKTMISFGRIIVSSETIRSFNIEVKNDPQGLIDASEISEVITNRCGLVGEDIAGRLRQTYAVAKQNADLSERLCLVKLDTELKTEKSEKADQQTYSKTNARVNTQLIRLQTDVQEFIKASDKVSRFASFIASSKDDILASNTSSLPDVVSIFGRFERLVKVCLAWFHSTDADDQQEGDLNAISIIDVVKQLDLNAKLREEEEKSLEREEEENEEGASKGKGGQNAGKGGKNAGKGGKDKGKGEKIIKKAGEEEEDLGTSEQENIETSLSSLMAISSSLIVPTKKLADKLDVMCSISSPEQIEEVHQKLKSVCIHVKGVLMRKINPLSRQALFLFTQTCMQFCFNSIVSFWKTQFTNALVNLGNHTLASKNRHSTIIREIKKGWRDTELSSIIRTEKDICVEETKACFNHVISLFSNLQRFVSILINYFASCFDKCCLFIVSFPFALDIKEMDFSGEDGEISSGSAKDSKGKAKNAGKGGKNAGKGGKDTKGKKEKDKKSSEDTIPKSKSIWESFDESRDIVEQFEASVGGSEEPKKGKDKNAGKDKGGKSAAGKGKKSTSSAKDDDSADKLDDYEVFEANIRAIIDRIVHSCSIPEIVSAELNFLGEKTHSE</sequence>
<feature type="compositionally biased region" description="Basic and acidic residues" evidence="1">
    <location>
        <begin position="785"/>
        <end position="794"/>
    </location>
</feature>
<feature type="region of interest" description="Disordered" evidence="1">
    <location>
        <begin position="422"/>
        <end position="465"/>
    </location>
</feature>
<dbReference type="EMBL" id="BQXS01011489">
    <property type="protein sequence ID" value="GKT13185.1"/>
    <property type="molecule type" value="Genomic_DNA"/>
</dbReference>
<comment type="caution">
    <text evidence="2">The sequence shown here is derived from an EMBL/GenBank/DDBJ whole genome shotgun (WGS) entry which is preliminary data.</text>
</comment>
<feature type="compositionally biased region" description="Basic and acidic residues" evidence="1">
    <location>
        <begin position="45"/>
        <end position="77"/>
    </location>
</feature>
<feature type="compositionally biased region" description="Basic and acidic residues" evidence="1">
    <location>
        <begin position="708"/>
        <end position="728"/>
    </location>
</feature>
<feature type="compositionally biased region" description="Basic and acidic residues" evidence="1">
    <location>
        <begin position="203"/>
        <end position="215"/>
    </location>
</feature>
<proteinExistence type="predicted"/>
<feature type="region of interest" description="Disordered" evidence="1">
    <location>
        <begin position="45"/>
        <end position="146"/>
    </location>
</feature>
<keyword evidence="3" id="KW-1185">Reference proteome</keyword>
<evidence type="ECO:0000313" key="3">
    <source>
        <dbReference type="Proteomes" id="UP001057375"/>
    </source>
</evidence>
<evidence type="ECO:0000313" key="2">
    <source>
        <dbReference type="EMBL" id="GKT13185.1"/>
    </source>
</evidence>
<feature type="non-terminal residue" evidence="2">
    <location>
        <position position="835"/>
    </location>
</feature>
<feature type="region of interest" description="Disordered" evidence="1">
    <location>
        <begin position="171"/>
        <end position="226"/>
    </location>
</feature>
<feature type="compositionally biased region" description="Low complexity" evidence="1">
    <location>
        <begin position="772"/>
        <end position="784"/>
    </location>
</feature>
<feature type="non-terminal residue" evidence="2">
    <location>
        <position position="1"/>
    </location>
</feature>
<organism evidence="2 3">
    <name type="scientific">Aduncisulcus paluster</name>
    <dbReference type="NCBI Taxonomy" id="2918883"/>
    <lineage>
        <taxon>Eukaryota</taxon>
        <taxon>Metamonada</taxon>
        <taxon>Carpediemonas-like organisms</taxon>
        <taxon>Aduncisulcus</taxon>
    </lineage>
</organism>
<evidence type="ECO:0000256" key="1">
    <source>
        <dbReference type="SAM" id="MobiDB-lite"/>
    </source>
</evidence>
<feature type="region of interest" description="Disordered" evidence="1">
    <location>
        <begin position="747"/>
        <end position="794"/>
    </location>
</feature>
<accession>A0ABQ5JR16</accession>
<protein>
    <submittedName>
        <fullName evidence="2">Uncharacterized protein</fullName>
    </submittedName>
</protein>
<feature type="compositionally biased region" description="Low complexity" evidence="1">
    <location>
        <begin position="80"/>
        <end position="101"/>
    </location>
</feature>
<dbReference type="Proteomes" id="UP001057375">
    <property type="component" value="Unassembled WGS sequence"/>
</dbReference>
<feature type="compositionally biased region" description="Basic and acidic residues" evidence="1">
    <location>
        <begin position="136"/>
        <end position="146"/>
    </location>
</feature>
<gene>
    <name evidence="2" type="ORF">ADUPG1_010220</name>
</gene>
<feature type="compositionally biased region" description="Basic residues" evidence="1">
    <location>
        <begin position="193"/>
        <end position="202"/>
    </location>
</feature>